<dbReference type="RefSeq" id="WP_261299071.1">
    <property type="nucleotide sequence ID" value="NZ_JAMTCD010000017.1"/>
</dbReference>
<gene>
    <name evidence="2" type="ORF">NE535_13045</name>
</gene>
<evidence type="ECO:0000313" key="3">
    <source>
        <dbReference type="Proteomes" id="UP001155546"/>
    </source>
</evidence>
<reference evidence="2" key="1">
    <citation type="journal article" date="2023" name="Int. J. Syst. Evol. Microbiol.">
        <title>&lt;i&gt;Shewanella septentrionalis&lt;/i&gt; sp. nov. and &lt;i&gt;Shewanella holmiensis&lt;/i&gt; sp. nov., isolated from Baltic Sea water and sediments.</title>
        <authorList>
            <person name="Martin-Rodriguez A.J."/>
            <person name="Thorell K."/>
            <person name="Joffre E."/>
            <person name="Jensie-Markopoulos S."/>
            <person name="Moore E.R.B."/>
            <person name="Sjoling A."/>
        </authorList>
    </citation>
    <scope>NUCLEOTIDE SEQUENCE</scope>
    <source>
        <strain evidence="2">SP1S2-7</strain>
    </source>
</reference>
<protein>
    <submittedName>
        <fullName evidence="2">Uncharacterized protein</fullName>
    </submittedName>
</protein>
<evidence type="ECO:0000313" key="2">
    <source>
        <dbReference type="EMBL" id="MCT7942715.1"/>
    </source>
</evidence>
<keyword evidence="1" id="KW-0732">Signal</keyword>
<accession>A0A9X2WP27</accession>
<dbReference type="Proteomes" id="UP001155546">
    <property type="component" value="Unassembled WGS sequence"/>
</dbReference>
<comment type="caution">
    <text evidence="2">The sequence shown here is derived from an EMBL/GenBank/DDBJ whole genome shotgun (WGS) entry which is preliminary data.</text>
</comment>
<evidence type="ECO:0000256" key="1">
    <source>
        <dbReference type="SAM" id="SignalP"/>
    </source>
</evidence>
<organism evidence="2 3">
    <name type="scientific">Shewanella holmiensis</name>
    <dbReference type="NCBI Taxonomy" id="2952222"/>
    <lineage>
        <taxon>Bacteria</taxon>
        <taxon>Pseudomonadati</taxon>
        <taxon>Pseudomonadota</taxon>
        <taxon>Gammaproteobacteria</taxon>
        <taxon>Alteromonadales</taxon>
        <taxon>Shewanellaceae</taxon>
        <taxon>Shewanella</taxon>
    </lineage>
</organism>
<dbReference type="AlphaFoldDB" id="A0A9X2WP27"/>
<sequence>MKQLTKRACLTIALSGLLFSGLSTAGQVVVRKSSESFDAFAVRDQVIKDYEWQEALRMQQQIQILQSLPLGCLPMAVPYRYFTCNGLAYRPYQYQNKELYIQIDQPNGYKPSR</sequence>
<name>A0A9X2WP27_9GAMM</name>
<keyword evidence="3" id="KW-1185">Reference proteome</keyword>
<proteinExistence type="predicted"/>
<dbReference type="EMBL" id="JAMTCD010000017">
    <property type="protein sequence ID" value="MCT7942715.1"/>
    <property type="molecule type" value="Genomic_DNA"/>
</dbReference>
<feature type="chain" id="PRO_5040998325" evidence="1">
    <location>
        <begin position="26"/>
        <end position="113"/>
    </location>
</feature>
<feature type="signal peptide" evidence="1">
    <location>
        <begin position="1"/>
        <end position="25"/>
    </location>
</feature>